<feature type="compositionally biased region" description="Basic and acidic residues" evidence="1">
    <location>
        <begin position="396"/>
        <end position="414"/>
    </location>
</feature>
<feature type="compositionally biased region" description="Polar residues" evidence="1">
    <location>
        <begin position="595"/>
        <end position="616"/>
    </location>
</feature>
<feature type="compositionally biased region" description="Polar residues" evidence="1">
    <location>
        <begin position="140"/>
        <end position="165"/>
    </location>
</feature>
<feature type="compositionally biased region" description="Polar residues" evidence="1">
    <location>
        <begin position="548"/>
        <end position="566"/>
    </location>
</feature>
<feature type="compositionally biased region" description="Low complexity" evidence="1">
    <location>
        <begin position="986"/>
        <end position="995"/>
    </location>
</feature>
<keyword evidence="3" id="KW-1185">Reference proteome</keyword>
<protein>
    <submittedName>
        <fullName evidence="2">Uncharacterized protein</fullName>
    </submittedName>
</protein>
<sequence>MLARASSDAGIRLRRSKSTSTVYRHPFALDSVDPDLAQQHALAAATTAFVRAQAIDAAEREKRGSSELSRTKSNASRKSLTSQGSHFPPRESSFRSLQQPQRGAQMANTRQSRASTMVAEKYPPFQAPPSMDWPLPTQPPITFNENMRPNSQPKPLSSSAASQQIRKARSMYYASSVQTGSPLPRPPAIYRTTPPPVNVTSTQEMPSTLLPVQTMAVSPLVSPRLPIIVAPDETVDKARDKYLQDFQQRQVKHKPSLFLAPFKKRQDKGKLQKNQPSLAGGVVHSRQYTPADMAMDLTLNDFQPQKDKKEKRSFSGSLKHKLRKVFRRTSNNATALPVQQIEASRDYFGNYGAHDSPSRIHGSFEIPSPDEATLQRTRLRTPSLEAGKPALARPGSRSDSRESNRSNRSLHSETDISLPSTSRVTSWSSSSANGTLTQRDIKRLTVIHEAKDSIGSETEYIITAAPKRKPPSIPAFAAFREPMPMESLVEEVSTPIDPKRVFSALMKEIDASKGAQVDACRLQHTSNWESDVFVSSASKDFQSSVTRELHSSASRDFQTGVSSDQRPMSRRHLESVAGPSKTSSIRSFGRALRSTIRTVTPSEQISSQIPDRTTSVRGAVRIPRPDTAASSSTTNSEVRGDDDADNTLSSVNFKMHCGRTSRPLTHETYSENLVTPTAEQIEQRVQKSKGRWKTPLEESHFPVFPRSVNRTFAVANIAQKTVSHQPSTEQIAVEESDQIETQTINEEKRFNSIPVSPKSPRPRPLFSPLSPSVYSRNTDGVSILPNDSVMSFDGANDEGGSAVIITSHAIKSYVIGTPSPHRDTHSARSSRDWKAWLSHEVSELENLAQEDFTIHGRYATPGGHHREFTQIEDEDTAVAVRESVETPTPRQNIVEAETDTQMVKRHAEEPTMPVVGPPEPVVVRRSSEESHTPRTITPRPDPSPRPRKERKPSIPSTRSSLTRAKVDNQSMERMNDRFPFIDTGRRSSSNSARLSRISRHTPDSGSSSVNSKKTPSPKVYSDFSAPSTNRTSKHEPNVRSKRSEEINSDKENKKENVTQSLYGRALGVPGHGSTQSLPITKPKFLQPLTSLSSNRIPSGLAQYTTTATEGDAISKRNPIATMIPPRPRLRAQIRPISPGKLTTRPRSAFDLRGFNTPPVTSRLSNVPGPGSDSPRKRERYATGDGASMQNRIIASRGLDNDSLHIALEPRWAVSGAPSAPSSLEQHLRRPALHVKHSSSTLALNKEPSPGSEERGIDRVLGDEDRSGRESRGGSVTPGQRLAERFLRERSVGSGAASPVSIGTVTEDTESASMSEGLTPAFL</sequence>
<feature type="region of interest" description="Disordered" evidence="1">
    <location>
        <begin position="548"/>
        <end position="647"/>
    </location>
</feature>
<feature type="region of interest" description="Disordered" evidence="1">
    <location>
        <begin position="904"/>
        <end position="1059"/>
    </location>
</feature>
<feature type="region of interest" description="Disordered" evidence="1">
    <location>
        <begin position="1138"/>
        <end position="1188"/>
    </location>
</feature>
<accession>A0A6A6WUZ9</accession>
<proteinExistence type="predicted"/>
<feature type="compositionally biased region" description="Polar residues" evidence="1">
    <location>
        <begin position="956"/>
        <end position="972"/>
    </location>
</feature>
<feature type="compositionally biased region" description="Basic and acidic residues" evidence="1">
    <location>
        <begin position="1032"/>
        <end position="1056"/>
    </location>
</feature>
<organism evidence="2 3">
    <name type="scientific">Melanomma pulvis-pyrius CBS 109.77</name>
    <dbReference type="NCBI Taxonomy" id="1314802"/>
    <lineage>
        <taxon>Eukaryota</taxon>
        <taxon>Fungi</taxon>
        <taxon>Dikarya</taxon>
        <taxon>Ascomycota</taxon>
        <taxon>Pezizomycotina</taxon>
        <taxon>Dothideomycetes</taxon>
        <taxon>Pleosporomycetidae</taxon>
        <taxon>Pleosporales</taxon>
        <taxon>Melanommataceae</taxon>
        <taxon>Melanomma</taxon>
    </lineage>
</organism>
<feature type="compositionally biased region" description="Polar residues" evidence="1">
    <location>
        <begin position="628"/>
        <end position="637"/>
    </location>
</feature>
<name>A0A6A6WUZ9_9PLEO</name>
<gene>
    <name evidence="2" type="ORF">K505DRAFT_411291</name>
</gene>
<reference evidence="2" key="1">
    <citation type="journal article" date="2020" name="Stud. Mycol.">
        <title>101 Dothideomycetes genomes: a test case for predicting lifestyles and emergence of pathogens.</title>
        <authorList>
            <person name="Haridas S."/>
            <person name="Albert R."/>
            <person name="Binder M."/>
            <person name="Bloem J."/>
            <person name="Labutti K."/>
            <person name="Salamov A."/>
            <person name="Andreopoulos B."/>
            <person name="Baker S."/>
            <person name="Barry K."/>
            <person name="Bills G."/>
            <person name="Bluhm B."/>
            <person name="Cannon C."/>
            <person name="Castanera R."/>
            <person name="Culley D."/>
            <person name="Daum C."/>
            <person name="Ezra D."/>
            <person name="Gonzalez J."/>
            <person name="Henrissat B."/>
            <person name="Kuo A."/>
            <person name="Liang C."/>
            <person name="Lipzen A."/>
            <person name="Lutzoni F."/>
            <person name="Magnuson J."/>
            <person name="Mondo S."/>
            <person name="Nolan M."/>
            <person name="Ohm R."/>
            <person name="Pangilinan J."/>
            <person name="Park H.-J."/>
            <person name="Ramirez L."/>
            <person name="Alfaro M."/>
            <person name="Sun H."/>
            <person name="Tritt A."/>
            <person name="Yoshinaga Y."/>
            <person name="Zwiers L.-H."/>
            <person name="Turgeon B."/>
            <person name="Goodwin S."/>
            <person name="Spatafora J."/>
            <person name="Crous P."/>
            <person name="Grigoriev I."/>
        </authorList>
    </citation>
    <scope>NUCLEOTIDE SEQUENCE</scope>
    <source>
        <strain evidence="2">CBS 109.77</strain>
    </source>
</reference>
<feature type="compositionally biased region" description="Polar residues" evidence="1">
    <location>
        <begin position="66"/>
        <end position="85"/>
    </location>
</feature>
<feature type="compositionally biased region" description="Polar residues" evidence="1">
    <location>
        <begin position="1003"/>
        <end position="1014"/>
    </location>
</feature>
<evidence type="ECO:0000313" key="2">
    <source>
        <dbReference type="EMBL" id="KAF2787701.1"/>
    </source>
</evidence>
<evidence type="ECO:0000256" key="1">
    <source>
        <dbReference type="SAM" id="MobiDB-lite"/>
    </source>
</evidence>
<feature type="compositionally biased region" description="Low complexity" evidence="1">
    <location>
        <begin position="417"/>
        <end position="431"/>
    </location>
</feature>
<evidence type="ECO:0000313" key="3">
    <source>
        <dbReference type="Proteomes" id="UP000799757"/>
    </source>
</evidence>
<feature type="compositionally biased region" description="Basic and acidic residues" evidence="1">
    <location>
        <begin position="1251"/>
        <end position="1271"/>
    </location>
</feature>
<feature type="compositionally biased region" description="Polar residues" evidence="1">
    <location>
        <begin position="1300"/>
        <end position="1315"/>
    </location>
</feature>
<feature type="region of interest" description="Disordered" evidence="1">
    <location>
        <begin position="59"/>
        <end position="165"/>
    </location>
</feature>
<dbReference type="EMBL" id="MU002289">
    <property type="protein sequence ID" value="KAF2787701.1"/>
    <property type="molecule type" value="Genomic_DNA"/>
</dbReference>
<dbReference type="OrthoDB" id="194139at2759"/>
<feature type="region of interest" description="Disordered" evidence="1">
    <location>
        <begin position="349"/>
        <end position="433"/>
    </location>
</feature>
<feature type="region of interest" description="Disordered" evidence="1">
    <location>
        <begin position="1233"/>
        <end position="1322"/>
    </location>
</feature>
<feature type="compositionally biased region" description="Basic and acidic residues" evidence="1">
    <location>
        <begin position="1281"/>
        <end position="1290"/>
    </location>
</feature>
<feature type="compositionally biased region" description="Polar residues" evidence="1">
    <location>
        <begin position="94"/>
        <end position="115"/>
    </location>
</feature>
<dbReference type="Proteomes" id="UP000799757">
    <property type="component" value="Unassembled WGS sequence"/>
</dbReference>
<feature type="region of interest" description="Disordered" evidence="1">
    <location>
        <begin position="724"/>
        <end position="771"/>
    </location>
</feature>